<keyword evidence="1" id="KW-1133">Transmembrane helix</keyword>
<dbReference type="InterPro" id="IPR042274">
    <property type="entry name" value="YycH/YycI_2"/>
</dbReference>
<evidence type="ECO:0008006" key="4">
    <source>
        <dbReference type="Google" id="ProtNLM"/>
    </source>
</evidence>
<dbReference type="EMBL" id="CP106878">
    <property type="protein sequence ID" value="WAA09557.1"/>
    <property type="molecule type" value="Genomic_DNA"/>
</dbReference>
<organism evidence="2 3">
    <name type="scientific">Fervidibacillus albus</name>
    <dbReference type="NCBI Taxonomy" id="2980026"/>
    <lineage>
        <taxon>Bacteria</taxon>
        <taxon>Bacillati</taxon>
        <taxon>Bacillota</taxon>
        <taxon>Bacilli</taxon>
        <taxon>Bacillales</taxon>
        <taxon>Bacillaceae</taxon>
        <taxon>Fervidibacillus</taxon>
    </lineage>
</organism>
<dbReference type="Proteomes" id="UP001164718">
    <property type="component" value="Chromosome"/>
</dbReference>
<proteinExistence type="predicted"/>
<dbReference type="Gene3D" id="3.30.310.160">
    <property type="entry name" value="YycH protein, domain 2"/>
    <property type="match status" value="1"/>
</dbReference>
<evidence type="ECO:0000313" key="3">
    <source>
        <dbReference type="Proteomes" id="UP001164718"/>
    </source>
</evidence>
<dbReference type="KEGG" id="faf:OE104_13670"/>
<sequence length="129" mass="15295">MDWSSAKTMFIFTFLILNVFLLYQLIQLENENKNAFIQETSMEERMLADDIQVPELPEDPKKEYYVEATAKKFNRIDTENLSSQEITIISENILQSNLSTPFQLKDDWKQTDVDMFVFNHIYQGSQYTF</sequence>
<keyword evidence="3" id="KW-1185">Reference proteome</keyword>
<accession>A0A9E8RXH4</accession>
<reference evidence="2" key="1">
    <citation type="submission" date="2022-09" db="EMBL/GenBank/DDBJ databases">
        <title>Complete Genomes of Fervidibacillus albus and Fervidibacillus halotolerans isolated from tidal flat sediments.</title>
        <authorList>
            <person name="Kwon K.K."/>
            <person name="Yang S.-H."/>
            <person name="Park M.J."/>
            <person name="Oh H.-M."/>
        </authorList>
    </citation>
    <scope>NUCLEOTIDE SEQUENCE</scope>
    <source>
        <strain evidence="2">MEBiC13591</strain>
    </source>
</reference>
<evidence type="ECO:0000313" key="2">
    <source>
        <dbReference type="EMBL" id="WAA09557.1"/>
    </source>
</evidence>
<feature type="transmembrane region" description="Helical" evidence="1">
    <location>
        <begin position="6"/>
        <end position="26"/>
    </location>
</feature>
<name>A0A9E8RXH4_9BACI</name>
<gene>
    <name evidence="2" type="ORF">OE104_13670</name>
</gene>
<protein>
    <recommendedName>
        <fullName evidence="4">Regulatory protein YycH-like domain-containing protein</fullName>
    </recommendedName>
</protein>
<keyword evidence="1" id="KW-0812">Transmembrane</keyword>
<dbReference type="RefSeq" id="WP_275417338.1">
    <property type="nucleotide sequence ID" value="NZ_CP106878.1"/>
</dbReference>
<dbReference type="AlphaFoldDB" id="A0A9E8RXH4"/>
<keyword evidence="1" id="KW-0472">Membrane</keyword>
<evidence type="ECO:0000256" key="1">
    <source>
        <dbReference type="SAM" id="Phobius"/>
    </source>
</evidence>